<evidence type="ECO:0000259" key="1">
    <source>
        <dbReference type="Pfam" id="PF12728"/>
    </source>
</evidence>
<comment type="caution">
    <text evidence="2">The sequence shown here is derived from an EMBL/GenBank/DDBJ whole genome shotgun (WGS) entry which is preliminary data.</text>
</comment>
<evidence type="ECO:0000313" key="2">
    <source>
        <dbReference type="EMBL" id="RND00238.1"/>
    </source>
</evidence>
<accession>A0A3M8HCQ3</accession>
<organism evidence="2 3">
    <name type="scientific">Lysinibacillus halotolerans</name>
    <dbReference type="NCBI Taxonomy" id="1368476"/>
    <lineage>
        <taxon>Bacteria</taxon>
        <taxon>Bacillati</taxon>
        <taxon>Bacillota</taxon>
        <taxon>Bacilli</taxon>
        <taxon>Bacillales</taxon>
        <taxon>Bacillaceae</taxon>
        <taxon>Lysinibacillus</taxon>
    </lineage>
</organism>
<name>A0A3M8HCQ3_9BACI</name>
<keyword evidence="2" id="KW-0238">DNA-binding</keyword>
<dbReference type="Pfam" id="PF12728">
    <property type="entry name" value="HTH_17"/>
    <property type="match status" value="1"/>
</dbReference>
<dbReference type="EMBL" id="RHLQ01000009">
    <property type="protein sequence ID" value="RND00238.1"/>
    <property type="molecule type" value="Genomic_DNA"/>
</dbReference>
<dbReference type="AlphaFoldDB" id="A0A3M8HCQ3"/>
<dbReference type="GO" id="GO:0003677">
    <property type="term" value="F:DNA binding"/>
    <property type="evidence" value="ECO:0007669"/>
    <property type="project" value="UniProtKB-KW"/>
</dbReference>
<dbReference type="InterPro" id="IPR041657">
    <property type="entry name" value="HTH_17"/>
</dbReference>
<gene>
    <name evidence="2" type="ORF">EC501_05545</name>
</gene>
<dbReference type="Proteomes" id="UP000279909">
    <property type="component" value="Unassembled WGS sequence"/>
</dbReference>
<sequence length="108" mass="12845">MDVKEMVQDIDSLEIQLLEKKLALVVERAYQQGVEDGQSKYKYPELLKQEDLVEILQAELPTVRKLVARRDFPKFEHTRARYPRDAVFEWIKRNSTDYGTNLLRFKTN</sequence>
<keyword evidence="3" id="KW-1185">Reference proteome</keyword>
<dbReference type="RefSeq" id="WP_122971303.1">
    <property type="nucleotide sequence ID" value="NZ_RHLQ01000009.1"/>
</dbReference>
<protein>
    <submittedName>
        <fullName evidence="2">DNA-binding protein</fullName>
    </submittedName>
</protein>
<feature type="domain" description="Helix-turn-helix" evidence="1">
    <location>
        <begin position="46"/>
        <end position="95"/>
    </location>
</feature>
<evidence type="ECO:0000313" key="3">
    <source>
        <dbReference type="Proteomes" id="UP000279909"/>
    </source>
</evidence>
<proteinExistence type="predicted"/>
<dbReference type="OrthoDB" id="2222873at2"/>
<reference evidence="2 3" key="1">
    <citation type="journal article" date="2014" name="Int. J. Syst. Evol. Microbiol.">
        <title>Lysinibacillus halotolerans sp. nov., isolated from saline-alkaline soil.</title>
        <authorList>
            <person name="Kong D."/>
            <person name="Wang Y."/>
            <person name="Zhao B."/>
            <person name="Li Y."/>
            <person name="Song J."/>
            <person name="Zhai Y."/>
            <person name="Zhang C."/>
            <person name="Wang H."/>
            <person name="Chen X."/>
            <person name="Zhao B."/>
            <person name="Ruan Z."/>
        </authorList>
    </citation>
    <scope>NUCLEOTIDE SEQUENCE [LARGE SCALE GENOMIC DNA]</scope>
    <source>
        <strain evidence="2 3">MCCC 1A12703</strain>
    </source>
</reference>